<evidence type="ECO:0000313" key="2">
    <source>
        <dbReference type="EMBL" id="SHF62826.1"/>
    </source>
</evidence>
<keyword evidence="3" id="KW-1185">Reference proteome</keyword>
<name>A0A1M5D738_9FLAO</name>
<evidence type="ECO:0000256" key="1">
    <source>
        <dbReference type="SAM" id="Phobius"/>
    </source>
</evidence>
<organism evidence="2 3">
    <name type="scientific">Flavobacterium fontis</name>
    <dbReference type="NCBI Taxonomy" id="1124188"/>
    <lineage>
        <taxon>Bacteria</taxon>
        <taxon>Pseudomonadati</taxon>
        <taxon>Bacteroidota</taxon>
        <taxon>Flavobacteriia</taxon>
        <taxon>Flavobacteriales</taxon>
        <taxon>Flavobacteriaceae</taxon>
        <taxon>Flavobacterium</taxon>
    </lineage>
</organism>
<dbReference type="Proteomes" id="UP000184147">
    <property type="component" value="Unassembled WGS sequence"/>
</dbReference>
<dbReference type="RefSeq" id="WP_073364374.1">
    <property type="nucleotide sequence ID" value="NZ_FQVQ01000014.1"/>
</dbReference>
<dbReference type="STRING" id="1124188.SAMN05444377_11423"/>
<proteinExistence type="predicted"/>
<keyword evidence="1" id="KW-0812">Transmembrane</keyword>
<dbReference type="OrthoDB" id="1449478at2"/>
<keyword evidence="1" id="KW-1133">Transmembrane helix</keyword>
<dbReference type="AlphaFoldDB" id="A0A1M5D738"/>
<sequence length="176" mass="20722">MLEKTIKIEHQYTTYFERVKYWILLYLGAVSTIGICVMFDKDKAHVGTFLIIMSLLLGVVIAYNIYQNRLYIYSFYSDSENVKIGYLKGSQECSIETTLDYVSAALKNTSSRGNFDCQIILSVEKVNFVITKDFDWTFNEMKQLFEYVTRHKLLKKSEKEKSILQQIDNYLEKYPF</sequence>
<gene>
    <name evidence="2" type="ORF">SAMN05444377_11423</name>
</gene>
<protein>
    <submittedName>
        <fullName evidence="2">Uncharacterized protein</fullName>
    </submittedName>
</protein>
<feature type="transmembrane region" description="Helical" evidence="1">
    <location>
        <begin position="21"/>
        <end position="40"/>
    </location>
</feature>
<feature type="transmembrane region" description="Helical" evidence="1">
    <location>
        <begin position="46"/>
        <end position="66"/>
    </location>
</feature>
<reference evidence="2 3" key="1">
    <citation type="submission" date="2016-11" db="EMBL/GenBank/DDBJ databases">
        <authorList>
            <person name="Jaros S."/>
            <person name="Januszkiewicz K."/>
            <person name="Wedrychowicz H."/>
        </authorList>
    </citation>
    <scope>NUCLEOTIDE SEQUENCE [LARGE SCALE GENOMIC DNA]</scope>
    <source>
        <strain evidence="2 3">DSM 25660</strain>
    </source>
</reference>
<accession>A0A1M5D738</accession>
<dbReference type="EMBL" id="FQVQ01000014">
    <property type="protein sequence ID" value="SHF62826.1"/>
    <property type="molecule type" value="Genomic_DNA"/>
</dbReference>
<evidence type="ECO:0000313" key="3">
    <source>
        <dbReference type="Proteomes" id="UP000184147"/>
    </source>
</evidence>
<keyword evidence="1" id="KW-0472">Membrane</keyword>